<evidence type="ECO:0000313" key="3">
    <source>
        <dbReference type="EMBL" id="KAK9291411.1"/>
    </source>
</evidence>
<dbReference type="PANTHER" id="PTHR31900:SF30">
    <property type="entry name" value="SUPERFAMILY PROTEIN, PUTATIVE-RELATED"/>
    <property type="match status" value="1"/>
</dbReference>
<dbReference type="InterPro" id="IPR053781">
    <property type="entry name" value="F-box_AtFBL13-like"/>
</dbReference>
<reference evidence="3 4" key="1">
    <citation type="journal article" date="2024" name="Plant J.">
        <title>Genome sequences and population genomics reveal climatic adaptation and genomic divergence between two closely related sweetgum species.</title>
        <authorList>
            <person name="Xu W.Q."/>
            <person name="Ren C.Q."/>
            <person name="Zhang X.Y."/>
            <person name="Comes H.P."/>
            <person name="Liu X.H."/>
            <person name="Li Y.G."/>
            <person name="Kettle C.J."/>
            <person name="Jalonen R."/>
            <person name="Gaisberger H."/>
            <person name="Ma Y.Z."/>
            <person name="Qiu Y.X."/>
        </authorList>
    </citation>
    <scope>NUCLEOTIDE SEQUENCE [LARGE SCALE GENOMIC DNA]</scope>
    <source>
        <strain evidence="3">Hangzhou</strain>
    </source>
</reference>
<feature type="transmembrane region" description="Helical" evidence="1">
    <location>
        <begin position="21"/>
        <end position="39"/>
    </location>
</feature>
<dbReference type="Gene3D" id="1.20.1280.50">
    <property type="match status" value="1"/>
</dbReference>
<protein>
    <recommendedName>
        <fullName evidence="2">F-box domain-containing protein</fullName>
    </recommendedName>
</protein>
<dbReference type="Pfam" id="PF00646">
    <property type="entry name" value="F-box"/>
    <property type="match status" value="1"/>
</dbReference>
<dbReference type="EMBL" id="JBBPBK010000001">
    <property type="protein sequence ID" value="KAK9291411.1"/>
    <property type="molecule type" value="Genomic_DNA"/>
</dbReference>
<dbReference type="PROSITE" id="PS50181">
    <property type="entry name" value="FBOX"/>
    <property type="match status" value="1"/>
</dbReference>
<dbReference type="SUPFAM" id="SSF81383">
    <property type="entry name" value="F-box domain"/>
    <property type="match status" value="1"/>
</dbReference>
<dbReference type="AlphaFoldDB" id="A0AAP0S5K8"/>
<proteinExistence type="predicted"/>
<sequence length="561" mass="64068">MVRKFLGLYLEGFMRKESMGVMLVLWIVVIHVLVSYELVRQRPEDNLRNVDGLDDLFADKKDNGHKEQSNDRISNLPDAITDHILSFLPIKSIAQTSVLSKRWRYIWSSFPSLDFSESQVGFQIGNLSTNLHYPETKALEFISLVLARCHKRSNIQSFHFKGDLSLSCLYDCICSVVKHKVVELELDVCLNYHFDMPRYLFTCDSLRTLMLKARKPSTTLGNQKPSFRFLTSYAIAANGLQSLCTLSLTCIRFMDGQMIADLFSASCFPLLKELKLSACEGVTYLCISYPNLENFTVRNMQIYGLDVSGRRLERLQVCDCFHNSCIITIFAPHLQKNFWELSGFTEKFSAQNFAFLHLASFYIHKYTKSAANVRSTETLLSGLSNTTKLYVGFRYIEILSEIHFAGGLPFSFDKLLVLMIHTGLGKCDIPGVCCLLRSCPKVRALRVDIFNNWGTQTDNRDFLDNADLSEEEYWESQTQVLRSCLNHLVWVKIVVRGQMIHENAINFVKFLLKHGSVLGKILLSVEREGSVPNENLPLQELKIHLLKEFYQASSDVDIVLG</sequence>
<dbReference type="InterPro" id="IPR032675">
    <property type="entry name" value="LRR_dom_sf"/>
</dbReference>
<evidence type="ECO:0000256" key="1">
    <source>
        <dbReference type="SAM" id="Phobius"/>
    </source>
</evidence>
<keyword evidence="1" id="KW-0812">Transmembrane</keyword>
<dbReference type="CDD" id="cd22160">
    <property type="entry name" value="F-box_AtFBL13-like"/>
    <property type="match status" value="1"/>
</dbReference>
<organism evidence="3 4">
    <name type="scientific">Liquidambar formosana</name>
    <name type="common">Formosan gum</name>
    <dbReference type="NCBI Taxonomy" id="63359"/>
    <lineage>
        <taxon>Eukaryota</taxon>
        <taxon>Viridiplantae</taxon>
        <taxon>Streptophyta</taxon>
        <taxon>Embryophyta</taxon>
        <taxon>Tracheophyta</taxon>
        <taxon>Spermatophyta</taxon>
        <taxon>Magnoliopsida</taxon>
        <taxon>eudicotyledons</taxon>
        <taxon>Gunneridae</taxon>
        <taxon>Pentapetalae</taxon>
        <taxon>Saxifragales</taxon>
        <taxon>Altingiaceae</taxon>
        <taxon>Liquidambar</taxon>
    </lineage>
</organism>
<comment type="caution">
    <text evidence="3">The sequence shown here is derived from an EMBL/GenBank/DDBJ whole genome shotgun (WGS) entry which is preliminary data.</text>
</comment>
<dbReference type="Gene3D" id="3.80.10.10">
    <property type="entry name" value="Ribonuclease Inhibitor"/>
    <property type="match status" value="1"/>
</dbReference>
<accession>A0AAP0S5K8</accession>
<keyword evidence="1" id="KW-1133">Transmembrane helix</keyword>
<feature type="domain" description="F-box" evidence="2">
    <location>
        <begin position="70"/>
        <end position="118"/>
    </location>
</feature>
<keyword evidence="1" id="KW-0472">Membrane</keyword>
<gene>
    <name evidence="3" type="ORF">L1049_019358</name>
</gene>
<name>A0AAP0S5K8_LIQFO</name>
<evidence type="ECO:0000313" key="4">
    <source>
        <dbReference type="Proteomes" id="UP001415857"/>
    </source>
</evidence>
<dbReference type="InterPro" id="IPR036047">
    <property type="entry name" value="F-box-like_dom_sf"/>
</dbReference>
<evidence type="ECO:0000259" key="2">
    <source>
        <dbReference type="PROSITE" id="PS50181"/>
    </source>
</evidence>
<dbReference type="SUPFAM" id="SSF52058">
    <property type="entry name" value="L domain-like"/>
    <property type="match status" value="1"/>
</dbReference>
<dbReference type="PANTHER" id="PTHR31900">
    <property type="entry name" value="F-BOX/RNI SUPERFAMILY PROTEIN-RELATED"/>
    <property type="match status" value="1"/>
</dbReference>
<dbReference type="InterPro" id="IPR001810">
    <property type="entry name" value="F-box_dom"/>
</dbReference>
<dbReference type="SMART" id="SM00256">
    <property type="entry name" value="FBOX"/>
    <property type="match status" value="1"/>
</dbReference>
<dbReference type="InterPro" id="IPR050232">
    <property type="entry name" value="FBL13/AtMIF1-like"/>
</dbReference>
<keyword evidence="4" id="KW-1185">Reference proteome</keyword>
<dbReference type="Proteomes" id="UP001415857">
    <property type="component" value="Unassembled WGS sequence"/>
</dbReference>